<keyword evidence="8 15" id="KW-0812">Transmembrane</keyword>
<keyword evidence="11 15" id="KW-0472">Membrane</keyword>
<evidence type="ECO:0000256" key="14">
    <source>
        <dbReference type="SAM" id="MobiDB-lite"/>
    </source>
</evidence>
<dbReference type="Pfam" id="PF03155">
    <property type="entry name" value="Alg6_Alg8"/>
    <property type="match status" value="2"/>
</dbReference>
<organism evidence="17 18">
    <name type="scientific">Bondarzewia mesenterica</name>
    <dbReference type="NCBI Taxonomy" id="1095465"/>
    <lineage>
        <taxon>Eukaryota</taxon>
        <taxon>Fungi</taxon>
        <taxon>Dikarya</taxon>
        <taxon>Basidiomycota</taxon>
        <taxon>Agaricomycotina</taxon>
        <taxon>Agaricomycetes</taxon>
        <taxon>Russulales</taxon>
        <taxon>Bondarzewiaceae</taxon>
        <taxon>Bondarzewia</taxon>
    </lineage>
</organism>
<feature type="region of interest" description="Disordered" evidence="14">
    <location>
        <begin position="74"/>
        <end position="95"/>
    </location>
</feature>
<reference evidence="17 18" key="1">
    <citation type="submission" date="2019-02" db="EMBL/GenBank/DDBJ databases">
        <title>Genome sequencing of the rare red list fungi Bondarzewia mesenterica.</title>
        <authorList>
            <person name="Buettner E."/>
            <person name="Kellner H."/>
        </authorList>
    </citation>
    <scope>NUCLEOTIDE SEQUENCE [LARGE SCALE GENOMIC DNA]</scope>
    <source>
        <strain evidence="17 18">DSM 108281</strain>
    </source>
</reference>
<dbReference type="GO" id="GO:0042281">
    <property type="term" value="F:dolichyl pyrophosphate Man9GlcNAc2 alpha-1,3-glucosyltransferase activity"/>
    <property type="evidence" value="ECO:0007669"/>
    <property type="project" value="UniProtKB-EC"/>
</dbReference>
<dbReference type="GO" id="GO:0004605">
    <property type="term" value="F:phosphatidate cytidylyltransferase activity"/>
    <property type="evidence" value="ECO:0007669"/>
    <property type="project" value="InterPro"/>
</dbReference>
<dbReference type="EC" id="2.4.1.267" evidence="4"/>
<evidence type="ECO:0000256" key="8">
    <source>
        <dbReference type="ARBA" id="ARBA00022692"/>
    </source>
</evidence>
<dbReference type="Gene3D" id="3.30.70.141">
    <property type="entry name" value="Nucleoside diphosphate kinase-like domain"/>
    <property type="match status" value="1"/>
</dbReference>
<evidence type="ECO:0000256" key="7">
    <source>
        <dbReference type="ARBA" id="ARBA00022679"/>
    </source>
</evidence>
<evidence type="ECO:0000313" key="18">
    <source>
        <dbReference type="Proteomes" id="UP000310158"/>
    </source>
</evidence>
<feature type="region of interest" description="Disordered" evidence="14">
    <location>
        <begin position="1402"/>
        <end position="1516"/>
    </location>
</feature>
<feature type="region of interest" description="Disordered" evidence="14">
    <location>
        <begin position="622"/>
        <end position="650"/>
    </location>
</feature>
<keyword evidence="6" id="KW-0328">Glycosyltransferase</keyword>
<feature type="region of interest" description="Disordered" evidence="14">
    <location>
        <begin position="1"/>
        <end position="54"/>
    </location>
</feature>
<feature type="region of interest" description="Disordered" evidence="14">
    <location>
        <begin position="1248"/>
        <end position="1322"/>
    </location>
</feature>
<feature type="compositionally biased region" description="Polar residues" evidence="14">
    <location>
        <begin position="74"/>
        <end position="86"/>
    </location>
</feature>
<protein>
    <recommendedName>
        <fullName evidence="5">Nucleoside diphosphate kinase</fullName>
        <ecNumber evidence="4">2.4.1.267</ecNumber>
    </recommendedName>
    <alternativeName>
        <fullName evidence="12">Dol-P-Glc:Man(9)GlcNAc(2)-PP-Dol alpha-1,3-glucosyltransferase</fullName>
    </alternativeName>
</protein>
<evidence type="ECO:0000259" key="16">
    <source>
        <dbReference type="SMART" id="SM00562"/>
    </source>
</evidence>
<comment type="caution">
    <text evidence="17">The sequence shown here is derived from an EMBL/GenBank/DDBJ whole genome shotgun (WGS) entry which is preliminary data.</text>
</comment>
<comment type="subcellular location">
    <subcellularLocation>
        <location evidence="1">Endoplasmic reticulum membrane</location>
        <topology evidence="1">Multi-pass membrane protein</topology>
    </subcellularLocation>
</comment>
<dbReference type="InterPro" id="IPR015222">
    <property type="entry name" value="Tam41"/>
</dbReference>
<evidence type="ECO:0000256" key="2">
    <source>
        <dbReference type="ARBA" id="ARBA00004922"/>
    </source>
</evidence>
<sequence length="1550" mass="169972">MEEQANLLPDDSPRRNPRLRTTSLTSSQASRLTQSTSAYHLRNPTLRERTSSTSIRMHEQHILAPIPLRHSALQTPDLSSPRWAQTPSPSSSRAISPAVSYRQHLHFGTLMDAKERLGHDRDGEQRDSGGMGRRWLRWMHRHGMRDWVLLCAVLGSALVKWSVGLGTYSGQGTPPMFGDYEAQRHWMEITTHLPIWQWYTYDLQYWGLDYPPLTAYVSWLCGIIGSLIDTSWFALDKSRGIETESSKVFMRATVLVLDYIVYVPALWMFYNSVMLGFTLLAINCFIAGRDLLGAFFFVCSLGFKQMALYYAPAIGSYLIGKCLYLGPQNGLQLFVRLAIVTLASFLLLFLPFLPPFAPLSSILDPISRIFPFNRGIFEDKVANFWCASNVVLKWRSCASRSTLVRLSTVFTAVGFLPAAVAPVRAWLQLGEEMSTDSANKVGKIATVPPVIQPVLLHALLSSAMSFFLFSFQVHEKTILLPLLPLTLLQVGAAQDSIAFKMGTLVNNVAIFSMWPLLKRDGQAIQYLALTLLWNRFIGHNPFRIQKPTYFDLFAVTVYMACLSLHSLELLFSPPARYPDLFPVLNVLISTPIFVLTWLWSMKSLIEAGWAVGVLGMGSRSRRASVSDKGHSGEQALATQDGISPMATSSGMGREFGMRAHSLGQTISSSVSQPPPPPPGAVKHPTTKPRTRLSPAPRPVVSHRHQPYPHLPPNFGQNQLLPVSNSTRALLESIVADFEAPIRYAFAYGSGVFEQDGYTPDPKGPMLDFMFAVTHPSHFHSINMNQHPSHYALHARLFGSSFVSSVQEMGPGVWFNAYVQTKGVTIKYGVTTVDNLCSDLLNWNSLYLAGRMHKPLRIIKDDPRVRLTQQVNLTSAVRASLLMLPAEFSETQLFETIAGISYSGDPRMILPAENHGKVGNIVRAQGPQFRELYHRLVVGLPGVYWPGHLTTIKQDTSAHARAAHLKKLPSNLLAHVKESYGSSLPSIEADETAYWTRVAGDEKLPSVIRDQMSGIVRSPATIQTLKGIVSGGIGTTIRYSAEKLVALSFPLSFMSQLSPESPNASYEEAPVQSLVKSPPRSPLVNPTRTVAIIKPHALEHRFDIEHRITTAGFEIVKERQMEFDVENDPDILFELFGEDASSFAEGPVWVYVLERHRAVEVWNTIMGDPDPEVARISSSTSLRALYGISREQNATMGSPDVQTAEVQIASLFVSSPPFPTTELPDDLDFVSPVSNGSIRSVSSSVLSALRRGAPSDGSRTHGGSSISRSNEDSGNVTPNFKARSIPSSHVSPTIVPRTTRAADLRAGIISGTPERDRRHRTPPSKEQLAKMFANVPGHKRTGTITVASTAPPAVAPRMTRAASLRLGQTPVVLARPKTTANSGDKKIFEGVPGHKRRESIAVASTKAPTVSPRLNKSATLRVQKDAAPPSSFMFRAASSQQTPSLSRASSRTQLSSRPASVQSVIPPTRRASSVAGSNAPKPAARSPAPPADRPKKPRPSSLQAPLMPPRQNKSAMLRAAKMNAGTTPAGVNGKAGPAIKPKLAVKAVKAI</sequence>
<evidence type="ECO:0000256" key="15">
    <source>
        <dbReference type="SAM" id="Phobius"/>
    </source>
</evidence>
<evidence type="ECO:0000256" key="9">
    <source>
        <dbReference type="ARBA" id="ARBA00022824"/>
    </source>
</evidence>
<comment type="caution">
    <text evidence="13">Lacks conserved residue(s) required for the propagation of feature annotation.</text>
</comment>
<dbReference type="InterPro" id="IPR004856">
    <property type="entry name" value="Glyco_trans_ALG6/ALG8"/>
</dbReference>
<keyword evidence="9" id="KW-0256">Endoplasmic reticulum</keyword>
<feature type="compositionally biased region" description="Polar residues" evidence="14">
    <location>
        <begin position="1260"/>
        <end position="1277"/>
    </location>
</feature>
<dbReference type="PANTHER" id="PTHR12413:SF1">
    <property type="entry name" value="DOLICHYL PYROPHOSPHATE MAN9GLCNAC2 ALPHA-1,3-GLUCOSYLTRANSFERASE"/>
    <property type="match status" value="1"/>
</dbReference>
<dbReference type="GO" id="GO:0016024">
    <property type="term" value="P:CDP-diacylglycerol biosynthetic process"/>
    <property type="evidence" value="ECO:0007669"/>
    <property type="project" value="UniProtKB-UniPathway"/>
</dbReference>
<feature type="compositionally biased region" description="Basic and acidic residues" evidence="14">
    <location>
        <begin position="45"/>
        <end position="54"/>
    </location>
</feature>
<dbReference type="SMART" id="SM00562">
    <property type="entry name" value="NDK"/>
    <property type="match status" value="1"/>
</dbReference>
<feature type="transmembrane region" description="Helical" evidence="15">
    <location>
        <begin position="147"/>
        <end position="168"/>
    </location>
</feature>
<feature type="domain" description="Nucleoside diphosphate kinase-like" evidence="16">
    <location>
        <begin position="1085"/>
        <end position="1218"/>
    </location>
</feature>
<comment type="similarity">
    <text evidence="13">Belongs to the NDK family.</text>
</comment>
<evidence type="ECO:0000256" key="13">
    <source>
        <dbReference type="PROSITE-ProRule" id="PRU00706"/>
    </source>
</evidence>
<dbReference type="Proteomes" id="UP000310158">
    <property type="component" value="Unassembled WGS sequence"/>
</dbReference>
<dbReference type="GO" id="GO:0032049">
    <property type="term" value="P:cardiolipin biosynthetic process"/>
    <property type="evidence" value="ECO:0007669"/>
    <property type="project" value="InterPro"/>
</dbReference>
<accession>A0A4V3XFX2</accession>
<evidence type="ECO:0000256" key="6">
    <source>
        <dbReference type="ARBA" id="ARBA00022676"/>
    </source>
</evidence>
<keyword evidence="18" id="KW-1185">Reference proteome</keyword>
<gene>
    <name evidence="17" type="ORF">EW146_g1921</name>
</gene>
<comment type="pathway">
    <text evidence="2">Protein modification; protein glycosylation.</text>
</comment>
<keyword evidence="10 15" id="KW-1133">Transmembrane helix</keyword>
<feature type="compositionally biased region" description="Polar residues" evidence="14">
    <location>
        <begin position="1436"/>
        <end position="1475"/>
    </location>
</feature>
<evidence type="ECO:0000313" key="17">
    <source>
        <dbReference type="EMBL" id="THH19193.1"/>
    </source>
</evidence>
<dbReference type="EMBL" id="SGPL01000052">
    <property type="protein sequence ID" value="THH19193.1"/>
    <property type="molecule type" value="Genomic_DNA"/>
</dbReference>
<feature type="transmembrane region" description="Helical" evidence="15">
    <location>
        <begin position="308"/>
        <end position="327"/>
    </location>
</feature>
<evidence type="ECO:0000256" key="12">
    <source>
        <dbReference type="ARBA" id="ARBA00032921"/>
    </source>
</evidence>
<dbReference type="OrthoDB" id="341477at2759"/>
<evidence type="ECO:0000256" key="4">
    <source>
        <dbReference type="ARBA" id="ARBA00011937"/>
    </source>
</evidence>
<feature type="compositionally biased region" description="Polar residues" evidence="14">
    <location>
        <begin position="1405"/>
        <end position="1419"/>
    </location>
</feature>
<dbReference type="UniPathway" id="UPA00378"/>
<feature type="compositionally biased region" description="Polar residues" evidence="14">
    <location>
        <begin position="636"/>
        <end position="650"/>
    </location>
</feature>
<dbReference type="PANTHER" id="PTHR12413">
    <property type="entry name" value="DOLICHYL GLYCOSYLTRANSFERASE"/>
    <property type="match status" value="1"/>
</dbReference>
<evidence type="ECO:0000256" key="5">
    <source>
        <dbReference type="ARBA" id="ARBA00017632"/>
    </source>
</evidence>
<comment type="similarity">
    <text evidence="3">Belongs to the ALG6/ALG8 glucosyltransferase family.</text>
</comment>
<dbReference type="GO" id="GO:0005789">
    <property type="term" value="C:endoplasmic reticulum membrane"/>
    <property type="evidence" value="ECO:0007669"/>
    <property type="project" value="UniProtKB-SubCell"/>
</dbReference>
<dbReference type="Pfam" id="PF00334">
    <property type="entry name" value="NDK"/>
    <property type="match status" value="1"/>
</dbReference>
<dbReference type="UniPathway" id="UPA00557">
    <property type="reaction ID" value="UER00614"/>
</dbReference>
<feature type="region of interest" description="Disordered" evidence="14">
    <location>
        <begin position="665"/>
        <end position="708"/>
    </location>
</feature>
<dbReference type="InterPro" id="IPR034907">
    <property type="entry name" value="NDK-like_dom"/>
</dbReference>
<name>A0A4V3XFX2_9AGAM</name>
<evidence type="ECO:0000256" key="11">
    <source>
        <dbReference type="ARBA" id="ARBA00023136"/>
    </source>
</evidence>
<feature type="transmembrane region" description="Helical" evidence="15">
    <location>
        <begin position="216"/>
        <end position="236"/>
    </location>
</feature>
<dbReference type="PROSITE" id="PS51374">
    <property type="entry name" value="NDPK_LIKE"/>
    <property type="match status" value="1"/>
</dbReference>
<evidence type="ECO:0000256" key="1">
    <source>
        <dbReference type="ARBA" id="ARBA00004477"/>
    </source>
</evidence>
<dbReference type="InterPro" id="IPR036850">
    <property type="entry name" value="NDK-like_dom_sf"/>
</dbReference>
<feature type="compositionally biased region" description="Polar residues" evidence="14">
    <location>
        <begin position="19"/>
        <end position="38"/>
    </location>
</feature>
<evidence type="ECO:0000256" key="3">
    <source>
        <dbReference type="ARBA" id="ARBA00008715"/>
    </source>
</evidence>
<keyword evidence="7" id="KW-0808">Transferase</keyword>
<feature type="transmembrane region" description="Helical" evidence="15">
    <location>
        <begin position="248"/>
        <end position="270"/>
    </location>
</feature>
<dbReference type="Pfam" id="PF09139">
    <property type="entry name" value="Tam41_Mmp37"/>
    <property type="match status" value="1"/>
</dbReference>
<feature type="transmembrane region" description="Helical" evidence="15">
    <location>
        <begin position="333"/>
        <end position="353"/>
    </location>
</feature>
<dbReference type="SUPFAM" id="SSF54919">
    <property type="entry name" value="Nucleoside diphosphate kinase, NDK"/>
    <property type="match status" value="1"/>
</dbReference>
<proteinExistence type="inferred from homology"/>
<evidence type="ECO:0000256" key="10">
    <source>
        <dbReference type="ARBA" id="ARBA00022989"/>
    </source>
</evidence>